<dbReference type="RefSeq" id="WP_144864026.1">
    <property type="nucleotide sequence ID" value="NZ_LR213776.1"/>
</dbReference>
<accession>A0A563VLL1</accession>
<evidence type="ECO:0000313" key="2">
    <source>
        <dbReference type="EMBL" id="VEP12237.1"/>
    </source>
</evidence>
<organism evidence="2 3">
    <name type="scientific">Hyella patelloides LEGE 07179</name>
    <dbReference type="NCBI Taxonomy" id="945734"/>
    <lineage>
        <taxon>Bacteria</taxon>
        <taxon>Bacillati</taxon>
        <taxon>Cyanobacteriota</taxon>
        <taxon>Cyanophyceae</taxon>
        <taxon>Pleurocapsales</taxon>
        <taxon>Hyellaceae</taxon>
        <taxon>Hyella</taxon>
    </lineage>
</organism>
<evidence type="ECO:0000259" key="1">
    <source>
        <dbReference type="Pfam" id="PF00535"/>
    </source>
</evidence>
<dbReference type="SUPFAM" id="SSF53448">
    <property type="entry name" value="Nucleotide-diphospho-sugar transferases"/>
    <property type="match status" value="1"/>
</dbReference>
<gene>
    <name evidence="2" type="ORF">H1P_140020</name>
</gene>
<sequence>MNVLSDKPLVSVIIPTYNRADLICQTLNSVLRQSYQNLEIIVVDDRSTDNTETVINSINDPRIRYLSHSTNQGGAAARNTGIDAAKGEYIAFLDSDDVWVANKLELQLASILQSDNPQRVVSYTQAFYSASGISESTYTAFDNRFFVPKRGKELTESLGDYLFCHEGKALTSTLILHRSLALGTRFRASLRKHQDWDFCLRLEARGAIFSFIQQPLTIWNGDPKLEHVGRKVDYRLSESFMTDCRTYVSSKAATAFLLDKVVPFLIQDGTRKLYCQKIFCQGLVHKLISGKQFTRITARLWLKKLKTLRKLNFMRRVLSS</sequence>
<dbReference type="Gene3D" id="3.90.550.10">
    <property type="entry name" value="Spore Coat Polysaccharide Biosynthesis Protein SpsA, Chain A"/>
    <property type="match status" value="1"/>
</dbReference>
<dbReference type="InterPro" id="IPR029044">
    <property type="entry name" value="Nucleotide-diphossugar_trans"/>
</dbReference>
<dbReference type="Pfam" id="PF00535">
    <property type="entry name" value="Glycos_transf_2"/>
    <property type="match status" value="1"/>
</dbReference>
<proteinExistence type="predicted"/>
<feature type="domain" description="Glycosyltransferase 2-like" evidence="1">
    <location>
        <begin position="11"/>
        <end position="116"/>
    </location>
</feature>
<keyword evidence="3" id="KW-1185">Reference proteome</keyword>
<dbReference type="CDD" id="cd00761">
    <property type="entry name" value="Glyco_tranf_GTA_type"/>
    <property type="match status" value="1"/>
</dbReference>
<dbReference type="Proteomes" id="UP000320055">
    <property type="component" value="Unassembled WGS sequence"/>
</dbReference>
<protein>
    <submittedName>
        <fullName evidence="2">Glycosyl transferase family 2</fullName>
    </submittedName>
</protein>
<dbReference type="AlphaFoldDB" id="A0A563VLL1"/>
<name>A0A563VLL1_9CYAN</name>
<dbReference type="PANTHER" id="PTHR43685:SF11">
    <property type="entry name" value="GLYCOSYLTRANSFERASE TAGX-RELATED"/>
    <property type="match status" value="1"/>
</dbReference>
<reference evidence="2 3" key="1">
    <citation type="submission" date="2019-01" db="EMBL/GenBank/DDBJ databases">
        <authorList>
            <person name="Brito A."/>
        </authorList>
    </citation>
    <scope>NUCLEOTIDE SEQUENCE [LARGE SCALE GENOMIC DNA]</scope>
    <source>
        <strain evidence="2">1</strain>
    </source>
</reference>
<dbReference type="GO" id="GO:0016740">
    <property type="term" value="F:transferase activity"/>
    <property type="evidence" value="ECO:0007669"/>
    <property type="project" value="UniProtKB-KW"/>
</dbReference>
<evidence type="ECO:0000313" key="3">
    <source>
        <dbReference type="Proteomes" id="UP000320055"/>
    </source>
</evidence>
<dbReference type="InterPro" id="IPR050834">
    <property type="entry name" value="Glycosyltransf_2"/>
</dbReference>
<dbReference type="OrthoDB" id="418085at2"/>
<dbReference type="PANTHER" id="PTHR43685">
    <property type="entry name" value="GLYCOSYLTRANSFERASE"/>
    <property type="match status" value="1"/>
</dbReference>
<keyword evidence="2" id="KW-0808">Transferase</keyword>
<dbReference type="EMBL" id="CAACVJ010000046">
    <property type="protein sequence ID" value="VEP12237.1"/>
    <property type="molecule type" value="Genomic_DNA"/>
</dbReference>
<dbReference type="InterPro" id="IPR001173">
    <property type="entry name" value="Glyco_trans_2-like"/>
</dbReference>